<evidence type="ECO:0000256" key="1">
    <source>
        <dbReference type="SAM" id="Phobius"/>
    </source>
</evidence>
<proteinExistence type="predicted"/>
<sequence length="135" mass="15673">MGKLETAAKTFGGMSPLGVASCLFLSAGAFFIFASNKQIAKHSAENFRNNMHLLYENPQDWSCFYSAKQYREECDQLNRRRGLEYMDGICDRLEKKLTKCRAELYREISTLAPYAMDPPLELDELPYWVRQNKRN</sequence>
<evidence type="ECO:0000313" key="2">
    <source>
        <dbReference type="EMBL" id="AFZ80391.1"/>
    </source>
</evidence>
<accession>L0AZH9</accession>
<dbReference type="KEGG" id="beq:BEWA_032440"/>
<dbReference type="GeneID" id="15803365"/>
<name>L0AZH9_THEEQ</name>
<evidence type="ECO:0000313" key="3">
    <source>
        <dbReference type="Proteomes" id="UP000031512"/>
    </source>
</evidence>
<keyword evidence="1" id="KW-1133">Transmembrane helix</keyword>
<dbReference type="PROSITE" id="PS51257">
    <property type="entry name" value="PROKAR_LIPOPROTEIN"/>
    <property type="match status" value="1"/>
</dbReference>
<gene>
    <name evidence="2" type="ORF">BEWA_032440</name>
</gene>
<dbReference type="eggNOG" id="ENOG502QXRG">
    <property type="taxonomic scope" value="Eukaryota"/>
</dbReference>
<dbReference type="AlphaFoldDB" id="L0AZH9"/>
<keyword evidence="1" id="KW-0812">Transmembrane</keyword>
<dbReference type="VEuPathDB" id="PiroplasmaDB:BEWA_032440"/>
<dbReference type="EMBL" id="CP001669">
    <property type="protein sequence ID" value="AFZ80391.1"/>
    <property type="molecule type" value="Genomic_DNA"/>
</dbReference>
<keyword evidence="1" id="KW-0472">Membrane</keyword>
<organism evidence="2 3">
    <name type="scientific">Theileria equi strain WA</name>
    <dbReference type="NCBI Taxonomy" id="1537102"/>
    <lineage>
        <taxon>Eukaryota</taxon>
        <taxon>Sar</taxon>
        <taxon>Alveolata</taxon>
        <taxon>Apicomplexa</taxon>
        <taxon>Aconoidasida</taxon>
        <taxon>Piroplasmida</taxon>
        <taxon>Theileriidae</taxon>
        <taxon>Theileria</taxon>
    </lineage>
</organism>
<dbReference type="OrthoDB" id="365067at2759"/>
<keyword evidence="3" id="KW-1185">Reference proteome</keyword>
<protein>
    <submittedName>
        <fullName evidence="2">Uncharacterized protein</fullName>
    </submittedName>
</protein>
<feature type="transmembrane region" description="Helical" evidence="1">
    <location>
        <begin position="12"/>
        <end position="33"/>
    </location>
</feature>
<dbReference type="RefSeq" id="XP_004830057.1">
    <property type="nucleotide sequence ID" value="XM_004830000.1"/>
</dbReference>
<reference evidence="2 3" key="1">
    <citation type="journal article" date="2012" name="BMC Genomics">
        <title>Comparative genomic analysis and phylogenetic position of Theileria equi.</title>
        <authorList>
            <person name="Kappmeyer L.S."/>
            <person name="Thiagarajan M."/>
            <person name="Herndon D.R."/>
            <person name="Ramsay J.D."/>
            <person name="Caler E."/>
            <person name="Djikeng A."/>
            <person name="Gillespie J.J."/>
            <person name="Lau A.O."/>
            <person name="Roalson E.H."/>
            <person name="Silva J.C."/>
            <person name="Silva M.G."/>
            <person name="Suarez C.E."/>
            <person name="Ueti M.W."/>
            <person name="Nene V.M."/>
            <person name="Mealey R.H."/>
            <person name="Knowles D.P."/>
            <person name="Brayton K.A."/>
        </authorList>
    </citation>
    <scope>NUCLEOTIDE SEQUENCE [LARGE SCALE GENOMIC DNA]</scope>
    <source>
        <strain evidence="2 3">WA</strain>
    </source>
</reference>
<dbReference type="Proteomes" id="UP000031512">
    <property type="component" value="Chromosome 1"/>
</dbReference>